<dbReference type="EMBL" id="JAPFFI010000021">
    <property type="protein sequence ID" value="KAJ6332636.1"/>
    <property type="molecule type" value="Genomic_DNA"/>
</dbReference>
<dbReference type="InterPro" id="IPR050231">
    <property type="entry name" value="Iron_ascorbate_oxido_reductase"/>
</dbReference>
<dbReference type="SUPFAM" id="SSF51197">
    <property type="entry name" value="Clavaminate synthase-like"/>
    <property type="match status" value="2"/>
</dbReference>
<evidence type="ECO:0000256" key="2">
    <source>
        <dbReference type="ARBA" id="ARBA00023004"/>
    </source>
</evidence>
<proteinExistence type="predicted"/>
<gene>
    <name evidence="4" type="ORF">OIU77_008659</name>
</gene>
<accession>A0ABQ9ABP4</accession>
<keyword evidence="2" id="KW-0408">Iron</keyword>
<evidence type="ECO:0000256" key="1">
    <source>
        <dbReference type="ARBA" id="ARBA00022723"/>
    </source>
</evidence>
<dbReference type="Gene3D" id="2.60.120.330">
    <property type="entry name" value="B-lactam Antibiotic, Isopenicillin N Synthase, Chain"/>
    <property type="match status" value="2"/>
</dbReference>
<evidence type="ECO:0000313" key="5">
    <source>
        <dbReference type="Proteomes" id="UP001141253"/>
    </source>
</evidence>
<name>A0ABQ9ABP4_9ROSI</name>
<dbReference type="InterPro" id="IPR027443">
    <property type="entry name" value="IPNS-like_sf"/>
</dbReference>
<sequence length="213" mass="23882">MASTGKLLLADVAFSGVKQIPSNYIRPISDRPNLSDVHISDGSIPLIDLHGLNGPDHLTVIGQIGQACQGDGFFQVKNHGIPEEMISNVLDIARQFFKLPESERLKNYSDDPTKTTRLSTSFNIKTEQVLSNDRYKSVLHRAVVNSERDRISIPTFYCPSPDAVIGPPTELIDDENPAVYRDFTYGEYYEKFWNKGLVKECCLDLFKPSLNTT</sequence>
<dbReference type="InterPro" id="IPR026992">
    <property type="entry name" value="DIOX_N"/>
</dbReference>
<dbReference type="Pfam" id="PF14226">
    <property type="entry name" value="DIOX_N"/>
    <property type="match status" value="1"/>
</dbReference>
<reference evidence="4" key="2">
    <citation type="journal article" date="2023" name="Int. J. Mol. Sci.">
        <title>De Novo Assembly and Annotation of 11 Diverse Shrub Willow (Salix) Genomes Reveals Novel Gene Organization in Sex-Linked Regions.</title>
        <authorList>
            <person name="Hyden B."/>
            <person name="Feng K."/>
            <person name="Yates T.B."/>
            <person name="Jawdy S."/>
            <person name="Cereghino C."/>
            <person name="Smart L.B."/>
            <person name="Muchero W."/>
        </authorList>
    </citation>
    <scope>NUCLEOTIDE SEQUENCE</scope>
    <source>
        <tissue evidence="4">Shoot tip</tissue>
    </source>
</reference>
<dbReference type="PANTHER" id="PTHR47990">
    <property type="entry name" value="2-OXOGLUTARATE (2OG) AND FE(II)-DEPENDENT OXYGENASE SUPERFAMILY PROTEIN-RELATED"/>
    <property type="match status" value="1"/>
</dbReference>
<protein>
    <recommendedName>
        <fullName evidence="3">Non-haem dioxygenase N-terminal domain-containing protein</fullName>
    </recommendedName>
</protein>
<organism evidence="4 5">
    <name type="scientific">Salix suchowensis</name>
    <dbReference type="NCBI Taxonomy" id="1278906"/>
    <lineage>
        <taxon>Eukaryota</taxon>
        <taxon>Viridiplantae</taxon>
        <taxon>Streptophyta</taxon>
        <taxon>Embryophyta</taxon>
        <taxon>Tracheophyta</taxon>
        <taxon>Spermatophyta</taxon>
        <taxon>Magnoliopsida</taxon>
        <taxon>eudicotyledons</taxon>
        <taxon>Gunneridae</taxon>
        <taxon>Pentapetalae</taxon>
        <taxon>rosids</taxon>
        <taxon>fabids</taxon>
        <taxon>Malpighiales</taxon>
        <taxon>Salicaceae</taxon>
        <taxon>Saliceae</taxon>
        <taxon>Salix</taxon>
    </lineage>
</organism>
<evidence type="ECO:0000313" key="4">
    <source>
        <dbReference type="EMBL" id="KAJ6332636.1"/>
    </source>
</evidence>
<dbReference type="Proteomes" id="UP001141253">
    <property type="component" value="Chromosome 11"/>
</dbReference>
<feature type="domain" description="Non-haem dioxygenase N-terminal" evidence="3">
    <location>
        <begin position="44"/>
        <end position="132"/>
    </location>
</feature>
<keyword evidence="5" id="KW-1185">Reference proteome</keyword>
<keyword evidence="1" id="KW-0479">Metal-binding</keyword>
<evidence type="ECO:0000259" key="3">
    <source>
        <dbReference type="Pfam" id="PF14226"/>
    </source>
</evidence>
<comment type="caution">
    <text evidence="4">The sequence shown here is derived from an EMBL/GenBank/DDBJ whole genome shotgun (WGS) entry which is preliminary data.</text>
</comment>
<reference evidence="4" key="1">
    <citation type="submission" date="2022-10" db="EMBL/GenBank/DDBJ databases">
        <authorList>
            <person name="Hyden B.L."/>
            <person name="Feng K."/>
            <person name="Yates T."/>
            <person name="Jawdy S."/>
            <person name="Smart L.B."/>
            <person name="Muchero W."/>
        </authorList>
    </citation>
    <scope>NUCLEOTIDE SEQUENCE</scope>
    <source>
        <tissue evidence="4">Shoot tip</tissue>
    </source>
</reference>